<evidence type="ECO:0000259" key="1">
    <source>
        <dbReference type="Pfam" id="PF09664"/>
    </source>
</evidence>
<dbReference type="EMBL" id="CP033464">
    <property type="protein sequence ID" value="QDX95289.1"/>
    <property type="molecule type" value="Genomic_DNA"/>
</dbReference>
<dbReference type="CDD" id="cd00188">
    <property type="entry name" value="TOPRIM"/>
    <property type="match status" value="1"/>
</dbReference>
<dbReference type="AlphaFoldDB" id="A0A518VEA6"/>
<dbReference type="Gene3D" id="3.40.50.140">
    <property type="match status" value="1"/>
</dbReference>
<evidence type="ECO:0000313" key="3">
    <source>
        <dbReference type="Proteomes" id="UP000319432"/>
    </source>
</evidence>
<keyword evidence="3" id="KW-1185">Reference proteome</keyword>
<sequence>MIPVLWREFIEQFILLADEEIDELGIVSLAGKYEIPVMKRTARIRRKVALLTCGILDRQKNIQVEQPVITTVAKKIEIPSILVKQFTSPKNKKKLSETEELFAWIQNGWILQEVRFQKDEKTVLSEYFRMGPVLYQYVIGEKEEKEKREQYSLNEWIRLCEKSSNKSTLYDLSPARKKVLVTMESTMQTLKNECLQALNQTNESLPPKLRAKNSANTSSVNVAYSTWKFSKQLTFLHFMLAVYQKALSVDHFDWKEIGASYYQTIGGSKQFDPYKKDFLELLEYILQTPLQVVGLISLGTITPIFFSGELEGKSIHYSHGTVHASTDIAVYDMSFQTTAQNIWLVENRGVLTRMAYETEFLQQTSSFVLCVDGQVRNGHRELITQLVQNSPNLNHVMIWTDCDESGYTIAKELYRLTNSKPITLILPTFQTVNKWGDYEQIFSDMIQTSKREQEEHMGGPEQWLTWINH</sequence>
<dbReference type="InterPro" id="IPR024465">
    <property type="entry name" value="DUF2399"/>
</dbReference>
<organism evidence="2 3">
    <name type="scientific">Brevibacillus laterosporus</name>
    <name type="common">Bacillus laterosporus</name>
    <dbReference type="NCBI Taxonomy" id="1465"/>
    <lineage>
        <taxon>Bacteria</taxon>
        <taxon>Bacillati</taxon>
        <taxon>Bacillota</taxon>
        <taxon>Bacilli</taxon>
        <taxon>Bacillales</taxon>
        <taxon>Paenibacillaceae</taxon>
        <taxon>Brevibacillus</taxon>
    </lineage>
</organism>
<accession>A0A518VEA6</accession>
<name>A0A518VEA6_BRELA</name>
<dbReference type="OrthoDB" id="2502371at2"/>
<evidence type="ECO:0000313" key="2">
    <source>
        <dbReference type="EMBL" id="QDX95289.1"/>
    </source>
</evidence>
<feature type="domain" description="DUF2399" evidence="1">
    <location>
        <begin position="331"/>
        <end position="421"/>
    </location>
</feature>
<proteinExistence type="predicted"/>
<gene>
    <name evidence="2" type="ORF">EEL30_25165</name>
</gene>
<dbReference type="Pfam" id="PF09664">
    <property type="entry name" value="DUF2399"/>
    <property type="match status" value="1"/>
</dbReference>
<protein>
    <submittedName>
        <fullName evidence="2">DUF2399 domain-containing protein</fullName>
    </submittedName>
</protein>
<dbReference type="Proteomes" id="UP000319432">
    <property type="component" value="Chromosome"/>
</dbReference>
<reference evidence="2 3" key="1">
    <citation type="submission" date="2018-11" db="EMBL/GenBank/DDBJ databases">
        <title>Phylogenetic determinants of toxin gene distribution in genomes of Brevibacillus laterosporus.</title>
        <authorList>
            <person name="Glare T.R."/>
            <person name="Durrant A."/>
            <person name="Berry C."/>
            <person name="Palma L."/>
            <person name="Ormskirk M."/>
            <person name="Cox M.O."/>
        </authorList>
    </citation>
    <scope>NUCLEOTIDE SEQUENCE [LARGE SCALE GENOMIC DNA]</scope>
    <source>
        <strain evidence="2 3">1821L</strain>
    </source>
</reference>